<keyword evidence="3" id="KW-1185">Reference proteome</keyword>
<gene>
    <name evidence="2" type="ORF">L6773_14965</name>
</gene>
<keyword evidence="1" id="KW-1133">Transmembrane helix</keyword>
<feature type="transmembrane region" description="Helical" evidence="1">
    <location>
        <begin position="12"/>
        <end position="29"/>
    </location>
</feature>
<dbReference type="EMBL" id="JAKLWS010000022">
    <property type="protein sequence ID" value="MCG2589880.1"/>
    <property type="molecule type" value="Genomic_DNA"/>
</dbReference>
<proteinExistence type="predicted"/>
<evidence type="ECO:0000256" key="1">
    <source>
        <dbReference type="SAM" id="Phobius"/>
    </source>
</evidence>
<organism evidence="2 3">
    <name type="scientific">Rhodohalobacter sulfatireducens</name>
    <dbReference type="NCBI Taxonomy" id="2911366"/>
    <lineage>
        <taxon>Bacteria</taxon>
        <taxon>Pseudomonadati</taxon>
        <taxon>Balneolota</taxon>
        <taxon>Balneolia</taxon>
        <taxon>Balneolales</taxon>
        <taxon>Balneolaceae</taxon>
        <taxon>Rhodohalobacter</taxon>
    </lineage>
</organism>
<keyword evidence="1" id="KW-0812">Transmembrane</keyword>
<keyword evidence="1" id="KW-0472">Membrane</keyword>
<feature type="transmembrane region" description="Helical" evidence="1">
    <location>
        <begin position="59"/>
        <end position="81"/>
    </location>
</feature>
<evidence type="ECO:0000313" key="2">
    <source>
        <dbReference type="EMBL" id="MCG2589880.1"/>
    </source>
</evidence>
<dbReference type="Proteomes" id="UP001165366">
    <property type="component" value="Unassembled WGS sequence"/>
</dbReference>
<accession>A0ABS9KGB6</accession>
<name>A0ABS9KGB6_9BACT</name>
<evidence type="ECO:0000313" key="3">
    <source>
        <dbReference type="Proteomes" id="UP001165366"/>
    </source>
</evidence>
<comment type="caution">
    <text evidence="2">The sequence shown here is derived from an EMBL/GenBank/DDBJ whole genome shotgun (WGS) entry which is preliminary data.</text>
</comment>
<feature type="transmembrane region" description="Helical" evidence="1">
    <location>
        <begin position="123"/>
        <end position="140"/>
    </location>
</feature>
<reference evidence="2" key="2">
    <citation type="submission" date="2024-05" db="EMBL/GenBank/DDBJ databases">
        <title>Rhodohalobacter halophilus gen. nov., sp. nov., a moderately halophilic member of the family Balneolaceae.</title>
        <authorList>
            <person name="Xia J."/>
        </authorList>
    </citation>
    <scope>NUCLEOTIDE SEQUENCE</scope>
    <source>
        <strain evidence="2">WB101</strain>
    </source>
</reference>
<protein>
    <submittedName>
        <fullName evidence="2">Uncharacterized protein</fullName>
    </submittedName>
</protein>
<reference evidence="2" key="1">
    <citation type="submission" date="2022-01" db="EMBL/GenBank/DDBJ databases">
        <authorList>
            <person name="Wang Y."/>
        </authorList>
    </citation>
    <scope>NUCLEOTIDE SEQUENCE</scope>
    <source>
        <strain evidence="2">WB101</strain>
    </source>
</reference>
<sequence>MMVLNHKKATKYLRVASLFFSFAGIYWAVSGQFDPFGLYKSAFLEQFLGLESIQKEVDLTFTFLLGPLGATCAGYFLMQYFIATYAYSKKEKWAYFAIVIPFTVWFTIDTIMCLYLGAYFNIYFANLPALAAMLPIYFTYRNFDTEFGSAEISDR</sequence>
<dbReference type="RefSeq" id="WP_237855238.1">
    <property type="nucleotide sequence ID" value="NZ_JAKLWS010000022.1"/>
</dbReference>
<feature type="transmembrane region" description="Helical" evidence="1">
    <location>
        <begin position="93"/>
        <end position="117"/>
    </location>
</feature>